<reference evidence="3 4" key="1">
    <citation type="submission" date="2019-06" db="EMBL/GenBank/DDBJ databases">
        <title>Enrichment of Autotrophic Halophilic Microorganisms from Red Sea Brine Pool Using Microbial Electrosynthesis System.</title>
        <authorList>
            <person name="Alqahtani M.F."/>
            <person name="Bajracharya S."/>
            <person name="Katuri K.P."/>
            <person name="Ali M."/>
            <person name="Saikaly P.E."/>
        </authorList>
    </citation>
    <scope>NUCLEOTIDE SEQUENCE [LARGE SCALE GENOMIC DNA]</scope>
    <source>
        <strain evidence="3">MES6</strain>
    </source>
</reference>
<protein>
    <recommendedName>
        <fullName evidence="5">AAA+ family ATPase</fullName>
    </recommendedName>
</protein>
<name>A0A7C9M703_9RHOB</name>
<evidence type="ECO:0000313" key="3">
    <source>
        <dbReference type="EMBL" id="MTJ03321.1"/>
    </source>
</evidence>
<dbReference type="AlphaFoldDB" id="A0A7C9M703"/>
<feature type="chain" id="PRO_5028983685" description="AAA+ family ATPase" evidence="2">
    <location>
        <begin position="21"/>
        <end position="130"/>
    </location>
</feature>
<dbReference type="Proteomes" id="UP000483078">
    <property type="component" value="Unassembled WGS sequence"/>
</dbReference>
<feature type="signal peptide" evidence="2">
    <location>
        <begin position="1"/>
        <end position="20"/>
    </location>
</feature>
<evidence type="ECO:0000256" key="2">
    <source>
        <dbReference type="SAM" id="SignalP"/>
    </source>
</evidence>
<evidence type="ECO:0008006" key="5">
    <source>
        <dbReference type="Google" id="ProtNLM"/>
    </source>
</evidence>
<organism evidence="3 4">
    <name type="scientific">Sediminimonas qiaohouensis</name>
    <dbReference type="NCBI Taxonomy" id="552061"/>
    <lineage>
        <taxon>Bacteria</taxon>
        <taxon>Pseudomonadati</taxon>
        <taxon>Pseudomonadota</taxon>
        <taxon>Alphaproteobacteria</taxon>
        <taxon>Rhodobacterales</taxon>
        <taxon>Roseobacteraceae</taxon>
        <taxon>Sediminimonas</taxon>
    </lineage>
</organism>
<evidence type="ECO:0000313" key="4">
    <source>
        <dbReference type="Proteomes" id="UP000483078"/>
    </source>
</evidence>
<dbReference type="EMBL" id="VENJ01000002">
    <property type="protein sequence ID" value="MTJ03321.1"/>
    <property type="molecule type" value="Genomic_DNA"/>
</dbReference>
<accession>A0A7C9M703</accession>
<evidence type="ECO:0000256" key="1">
    <source>
        <dbReference type="SAM" id="MobiDB-lite"/>
    </source>
</evidence>
<gene>
    <name evidence="3" type="ORF">FH759_01325</name>
</gene>
<keyword evidence="2" id="KW-0732">Signal</keyword>
<comment type="caution">
    <text evidence="3">The sequence shown here is derived from an EMBL/GenBank/DDBJ whole genome shotgun (WGS) entry which is preliminary data.</text>
</comment>
<sequence length="130" mass="14150">MKHALKLLSVLCLVAMPAVAEDQDAPPEGEGPGDGYSLMEEGARLFLRGLMDEVDPAMENLRDLAGEMTPAMREFLHEMGPALADLLGKVEDITNYYPPEMLPNGDIILRRKPDTEPLPGPPEPGGEIEL</sequence>
<feature type="region of interest" description="Disordered" evidence="1">
    <location>
        <begin position="107"/>
        <end position="130"/>
    </location>
</feature>
<dbReference type="RefSeq" id="WP_273247783.1">
    <property type="nucleotide sequence ID" value="NZ_VENJ01000002.1"/>
</dbReference>
<proteinExistence type="predicted"/>